<dbReference type="InterPro" id="IPR042469">
    <property type="entry name" value="HECTD3"/>
</dbReference>
<gene>
    <name evidence="4" type="ORF">M9Y10_045585</name>
</gene>
<keyword evidence="1 2" id="KW-0833">Ubl conjugation pathway</keyword>
<comment type="caution">
    <text evidence="4">The sequence shown here is derived from an EMBL/GenBank/DDBJ whole genome shotgun (WGS) entry which is preliminary data.</text>
</comment>
<dbReference type="SUPFAM" id="SSF56204">
    <property type="entry name" value="Hect, E3 ligase catalytic domain"/>
    <property type="match status" value="1"/>
</dbReference>
<evidence type="ECO:0000313" key="5">
    <source>
        <dbReference type="Proteomes" id="UP001470230"/>
    </source>
</evidence>
<dbReference type="InterPro" id="IPR035983">
    <property type="entry name" value="Hect_E3_ubiquitin_ligase"/>
</dbReference>
<dbReference type="InterPro" id="IPR000569">
    <property type="entry name" value="HECT_dom"/>
</dbReference>
<dbReference type="Gene3D" id="3.30.2410.10">
    <property type="entry name" value="Hect, E3 ligase catalytic domain"/>
    <property type="match status" value="1"/>
</dbReference>
<dbReference type="PROSITE" id="PS50237">
    <property type="entry name" value="HECT"/>
    <property type="match status" value="1"/>
</dbReference>
<evidence type="ECO:0000259" key="3">
    <source>
        <dbReference type="PROSITE" id="PS50237"/>
    </source>
</evidence>
<proteinExistence type="predicted"/>
<dbReference type="Pfam" id="PF00632">
    <property type="entry name" value="HECT"/>
    <property type="match status" value="1"/>
</dbReference>
<keyword evidence="5" id="KW-1185">Reference proteome</keyword>
<dbReference type="EMBL" id="JAPFFF010000009">
    <property type="protein sequence ID" value="KAK8882939.1"/>
    <property type="molecule type" value="Genomic_DNA"/>
</dbReference>
<feature type="domain" description="HECT" evidence="3">
    <location>
        <begin position="2119"/>
        <end position="2447"/>
    </location>
</feature>
<reference evidence="4 5" key="1">
    <citation type="submission" date="2024-04" db="EMBL/GenBank/DDBJ databases">
        <title>Tritrichomonas musculus Genome.</title>
        <authorList>
            <person name="Alves-Ferreira E."/>
            <person name="Grigg M."/>
            <person name="Lorenzi H."/>
            <person name="Galac M."/>
        </authorList>
    </citation>
    <scope>NUCLEOTIDE SEQUENCE [LARGE SCALE GENOMIC DNA]</scope>
    <source>
        <strain evidence="4 5">EAF2021</strain>
    </source>
</reference>
<accession>A0ABR2JVZ3</accession>
<protein>
    <recommendedName>
        <fullName evidence="3">HECT domain-containing protein</fullName>
    </recommendedName>
</protein>
<dbReference type="PANTHER" id="PTHR46654:SF1">
    <property type="entry name" value="E3 UBIQUITIN-PROTEIN LIGASE HECTD3"/>
    <property type="match status" value="1"/>
</dbReference>
<organism evidence="4 5">
    <name type="scientific">Tritrichomonas musculus</name>
    <dbReference type="NCBI Taxonomy" id="1915356"/>
    <lineage>
        <taxon>Eukaryota</taxon>
        <taxon>Metamonada</taxon>
        <taxon>Parabasalia</taxon>
        <taxon>Tritrichomonadida</taxon>
        <taxon>Tritrichomonadidae</taxon>
        <taxon>Tritrichomonas</taxon>
    </lineage>
</organism>
<dbReference type="PANTHER" id="PTHR46654">
    <property type="entry name" value="E3 UBIQUITIN-PROTEIN LIGASE HECTD3"/>
    <property type="match status" value="1"/>
</dbReference>
<dbReference type="Gene3D" id="3.30.2160.10">
    <property type="entry name" value="Hect, E3 ligase catalytic domain"/>
    <property type="match status" value="1"/>
</dbReference>
<evidence type="ECO:0000256" key="2">
    <source>
        <dbReference type="PROSITE-ProRule" id="PRU00104"/>
    </source>
</evidence>
<evidence type="ECO:0000256" key="1">
    <source>
        <dbReference type="ARBA" id="ARBA00022786"/>
    </source>
</evidence>
<feature type="active site" description="Glycyl thioester intermediate" evidence="2">
    <location>
        <position position="2415"/>
    </location>
</feature>
<evidence type="ECO:0000313" key="4">
    <source>
        <dbReference type="EMBL" id="KAK8882939.1"/>
    </source>
</evidence>
<sequence>MVSIEPIKNSEDPTFSIFLSSISTSFLILEDHKFPFQSYIPFINFINNSITTASITPPSPEFLPEEKDSNINDQSFTADYVNPHGICSNGNFLFILCSNNNIQIFPLFNGGSISSAIVAHLDQIDFEIPQDASLNAFEDTVQIIYSENDEYKVLMYEIDSLIKNNFSIKTSPTKYQFNCNLSCSDGIIQIIIEPDHSFRVFDLIQKKQLSTSNFDQSLSKLPEDLTTTVVETNGSCISFIFQLQTDEQDDNNDNNDNNNNNLNFAVYKTFSYDGSFLKEEKFVMNDPIIASCIDSINRCHWSVIPGGNSRFYIRRFNLIGGENPEIFKIDRYLYPTNVEITPLSFVGQLISSLHRHLRGMINSQISPNLFLVLKIDDFLKLIQLIEKVMNLPNEKFGMFIELKQAIIECLVILTSLNLKRIGCTSKPIESISTKIFEIVKKLPLNLSSILFFSNFDYLMFDQKDEIVMFLIELLKSMEDKYLIKIAFRMMEQSKSLSMIRFKKSNSFYDLFPQDCTNSSSIEPIILMFLLLHQRVLVRHSFLFLQENHLAVINIKNIDSNEATVIDLLGDYMQNIFSILLNVFAFYSPEKIEDLAIFDLFLNFINLLSSLNEFHSVAQFAASFTSVIVNKLTEIFKSHPKEVLNIVFILGKLASTLLKGDEVTNLETKFSWLISSNIDLIEDQQELIENLDDNKIEYFEDERINCFLDFENDSLKGIYKKIKPLVNKNLNYQIKQIDKLSILAFSKHLNCIDELLFFDESSRPSSQLRSAFDQMLVVRNEFRRSIQNKKDTTIFTVKCLMLFRMKSSLINIENSKKLSDFVIMKFEPSDFKKIIIGQRNRIKTTLIGFSLLDQNYVLNSDPLIHEIFNYCLSTIKSFENIDSIFKISKLNETNLNQIFLFFDRMIKNASKEKSMHLILVCYRFFRDVDCLNDVKNSILKTVLEIYKKMSDNDSMFALALSLINKITEIPSQLLKIDSYNNLSNWILLLEATKNVSPPNDFISFLLQYFINHEISCEITRLILRVIYNFQEQITDSEIFFYTCFLKIGKEIQKVHNFSKSSEIIHFLRRILISDSAPLKSNLINYILNFEPQNINEELWLGIMATLGLNIEEIHPFSVVNYHQNRSELNQYYVISYEKNEFICYPKPFRINSSKIISIPNKSNVYAIPQTEILPDKFPYYEYILQYFYLVYQFCCSNPLVYAIYMQIFASYCRSPEFVSLISEDILSILYADSIPFHDIQSTIEYINKINCAKITPQFLGFNVLSLNSKYTTFLSPAIEKNADIFEIIIHFPKTPKDELYFGIVSDNLEPHYTRYSLVSFPDGTLYPKNFNSTEDQFKKVNKDIQITVYMKSKKFKINEKEFKFPIGSQFRVLFATSMKNHHLIEIQINSNSVVFNNEAPVPIQTFNVSKESVLYPSYTTYGELPYDYNKLPEFPQIVYNYSDIEKFVFIQPKTDDIVIHGFNSNFLSEELFSSLLFASFRKLAFQYSSVSLMRIINTNINFAKPIVFKFYQYLIYLVESFSISLMELDNFPFDMTMPVWNKDVDPIYFSLENEAKKCLQKIVSDPENVEIIAQGIESLFNSKRIHSLMFPQESLRLFFGDKKNLNLYRDKSYILFHNDFDVSTNESIRILQEAVKLPVAYTTRSKAVLVDILDDKRITGYLCINPMNNDWLINTPIEMLLLLKNFIFIAISEEHQKMIKSVILDCFILNSPVASLYLNQFADLIMSQIPPSMSDQGQKYVNQLGLVGSRLKNNYNQTFISFYQREQLMFNKMALELASHFPEFLQTPFPSPNTKICRIPLVVIDPCDLTVNFSDHISSIRTFIRPYRSLVGFPFWEILPYWIKLTDSNLDLNSNSYNKPQATRINNEIIKVSNPMNSSIKAYLKKRVENQREIPEDSFLMCSKSSDFRDCDYINFAHFSDHISINRGDTFFALYLPDQQNSWDLFYLDLEYNEPVPNRRTNDDFVFVDESQIRDHFIDDMRQFAVEWRENETYELLNQIPDDKFTNEKFDEIERIARLSSLSSKYNSTVVVLRALILHHYNYIFSLHQNEVSEEIWSTTNSLLSIETQSQVALSRIPSSTRVPSIEIDRQKSQFLVAEKKGDRSNSIISQLSYQINRIGAFNFRNKAKPWNVVYKNERGIDAGGLSRDLIVEASASVFQPTSELMVQIDNSTRDETCFYYVPNENALDELDEFYSIGVLIGIIIRTGFIQDFPLAPFIWKWIAGEVITDDDIFDCDRNFRLLFNSSNSSSLKWSAVCWNGNVSCLKNRNPNSVVSREQIAQYQHECIAFRKQSIKPMVEQMRKGFYNNIGFSINYKLRGLLLSRLAQGSGIITIEQLKKITVVSVFAGGMNNEYIQRFWRAVSRFDKNELKLLFKFITSLTRIPSDSRLNNKFTITIDMLERPNPDSALPNSSTCFNQLHLPCYTNDETAYRKILYAVKYCSSMENY</sequence>
<name>A0ABR2JVZ3_9EUKA</name>
<dbReference type="Gene3D" id="3.90.1750.10">
    <property type="entry name" value="Hect, E3 ligase catalytic domains"/>
    <property type="match status" value="1"/>
</dbReference>
<dbReference type="SMART" id="SM00119">
    <property type="entry name" value="HECTc"/>
    <property type="match status" value="1"/>
</dbReference>
<dbReference type="Proteomes" id="UP001470230">
    <property type="component" value="Unassembled WGS sequence"/>
</dbReference>